<proteinExistence type="inferred from homology"/>
<dbReference type="PIRSF" id="PIRSF036666">
    <property type="entry name" value="G6S"/>
    <property type="match status" value="1"/>
</dbReference>
<accession>A0A848FEW2</accession>
<dbReference type="SUPFAM" id="SSF53649">
    <property type="entry name" value="Alkaline phosphatase-like"/>
    <property type="match status" value="1"/>
</dbReference>
<evidence type="ECO:0000256" key="3">
    <source>
        <dbReference type="ARBA" id="ARBA00022801"/>
    </source>
</evidence>
<keyword evidence="2 6" id="KW-0732">Signal</keyword>
<dbReference type="Pfam" id="PF00884">
    <property type="entry name" value="Sulfatase"/>
    <property type="match status" value="1"/>
</dbReference>
<feature type="modified residue" description="3-oxoalanine (Cys)" evidence="5">
    <location>
        <position position="75"/>
    </location>
</feature>
<evidence type="ECO:0000256" key="2">
    <source>
        <dbReference type="ARBA" id="ARBA00022729"/>
    </source>
</evidence>
<dbReference type="InterPro" id="IPR012251">
    <property type="entry name" value="GlcNAc_6-SO4ase"/>
</dbReference>
<name>A0A848FEW2_9BURK</name>
<protein>
    <submittedName>
        <fullName evidence="8">Sulfatase</fullName>
    </submittedName>
</protein>
<comment type="PTM">
    <text evidence="5">The conversion to 3-oxoalanine (also known as C-formylglycine, FGly), of a serine or cysteine residue in prokaryotes and of a cysteine residue in eukaryotes, is critical for catalytic activity.</text>
</comment>
<dbReference type="GO" id="GO:0030203">
    <property type="term" value="P:glycosaminoglycan metabolic process"/>
    <property type="evidence" value="ECO:0007669"/>
    <property type="project" value="InterPro"/>
</dbReference>
<dbReference type="AlphaFoldDB" id="A0A848FEW2"/>
<dbReference type="RefSeq" id="WP_169163656.1">
    <property type="nucleotide sequence ID" value="NZ_JABBFW010000039.1"/>
</dbReference>
<evidence type="ECO:0000256" key="6">
    <source>
        <dbReference type="SAM" id="SignalP"/>
    </source>
</evidence>
<evidence type="ECO:0000259" key="7">
    <source>
        <dbReference type="Pfam" id="PF00884"/>
    </source>
</evidence>
<feature type="domain" description="Sulfatase N-terminal" evidence="7">
    <location>
        <begin position="33"/>
        <end position="370"/>
    </location>
</feature>
<keyword evidence="3" id="KW-0378">Hydrolase</keyword>
<feature type="signal peptide" evidence="6">
    <location>
        <begin position="1"/>
        <end position="26"/>
    </location>
</feature>
<dbReference type="PANTHER" id="PTHR43108:SF8">
    <property type="entry name" value="SD21168P"/>
    <property type="match status" value="1"/>
</dbReference>
<dbReference type="GO" id="GO:0005539">
    <property type="term" value="F:glycosaminoglycan binding"/>
    <property type="evidence" value="ECO:0007669"/>
    <property type="project" value="TreeGrafter"/>
</dbReference>
<evidence type="ECO:0000256" key="4">
    <source>
        <dbReference type="ARBA" id="ARBA00023180"/>
    </source>
</evidence>
<dbReference type="InterPro" id="IPR000917">
    <property type="entry name" value="Sulfatase_N"/>
</dbReference>
<gene>
    <name evidence="8" type="ORF">HHL10_27740</name>
</gene>
<dbReference type="InterPro" id="IPR024607">
    <property type="entry name" value="Sulfatase_CS"/>
</dbReference>
<dbReference type="Gene3D" id="3.40.720.10">
    <property type="entry name" value="Alkaline Phosphatase, subunit A"/>
    <property type="match status" value="1"/>
</dbReference>
<dbReference type="InterPro" id="IPR017850">
    <property type="entry name" value="Alkaline_phosphatase_core_sf"/>
</dbReference>
<dbReference type="PANTHER" id="PTHR43108">
    <property type="entry name" value="N-ACETYLGLUCOSAMINE-6-SULFATASE FAMILY MEMBER"/>
    <property type="match status" value="1"/>
</dbReference>
<organism evidence="8 9">
    <name type="scientific">Azohydromonas caseinilytica</name>
    <dbReference type="NCBI Taxonomy" id="2728836"/>
    <lineage>
        <taxon>Bacteria</taxon>
        <taxon>Pseudomonadati</taxon>
        <taxon>Pseudomonadota</taxon>
        <taxon>Betaproteobacteria</taxon>
        <taxon>Burkholderiales</taxon>
        <taxon>Sphaerotilaceae</taxon>
        <taxon>Azohydromonas</taxon>
    </lineage>
</organism>
<feature type="chain" id="PRO_5032609923" evidence="6">
    <location>
        <begin position="27"/>
        <end position="481"/>
    </location>
</feature>
<sequence>MGFSLICQRLLLLVALLCGVALPAGAAVAGPRSNILFILVDDMDYALFQHMPKLKLLLTDRGMEFQNSFVSLSVCCPSRASILRGQFAHNTTIFGNVFPNGGFLKVYQSGIEASTMATWLKQSGYRTGLVGKYMNQYPDPKVGPTYVPPGWSLWFVPNGGDMDLQYNYKINFNGTTQRYGEAAEDHLNDVLLRQAQRFIHEAAADPPHQPFFLMLTPTLPHLPAVAPPRYLKLYGNLKAPRTPSFNEPDMSDKPRWMRNLPPVSAWQQRKIDQRYVRLRRATHALDDMVESLVQALQASGQLDNTYIVFTSDNGVHMGQHRLATGKGRAYEEDIRVPLVVRGPGIPAGHRVTHLAANVDLAPTFAAIAGVTPPDFVDGRSLVPLFRSTPPARWRQALLLESQPIAPEKSFHGLRTATNRMFALYGNGDGEFYDMDVDPYQLDNRYDTMPTALKAALTKQARALRTAKGAALRAAEEVRAGR</sequence>
<keyword evidence="4" id="KW-0325">Glycoprotein</keyword>
<evidence type="ECO:0000256" key="5">
    <source>
        <dbReference type="PIRSR" id="PIRSR036666-50"/>
    </source>
</evidence>
<evidence type="ECO:0000313" key="9">
    <source>
        <dbReference type="Proteomes" id="UP000574067"/>
    </source>
</evidence>
<comment type="caution">
    <text evidence="8">The sequence shown here is derived from an EMBL/GenBank/DDBJ whole genome shotgun (WGS) entry which is preliminary data.</text>
</comment>
<reference evidence="8 9" key="1">
    <citation type="submission" date="2020-04" db="EMBL/GenBank/DDBJ databases">
        <title>Azohydromonas sp. isolated from soil.</title>
        <authorList>
            <person name="Dahal R.H."/>
        </authorList>
    </citation>
    <scope>NUCLEOTIDE SEQUENCE [LARGE SCALE GENOMIC DNA]</scope>
    <source>
        <strain evidence="8 9">G-1-1-14</strain>
    </source>
</reference>
<dbReference type="GO" id="GO:0008449">
    <property type="term" value="F:N-acetylglucosamine-6-sulfatase activity"/>
    <property type="evidence" value="ECO:0007669"/>
    <property type="project" value="InterPro"/>
</dbReference>
<keyword evidence="9" id="KW-1185">Reference proteome</keyword>
<dbReference type="EMBL" id="JABBFW010000039">
    <property type="protein sequence ID" value="NML18767.1"/>
    <property type="molecule type" value="Genomic_DNA"/>
</dbReference>
<dbReference type="PROSITE" id="PS00523">
    <property type="entry name" value="SULFATASE_1"/>
    <property type="match status" value="1"/>
</dbReference>
<evidence type="ECO:0000313" key="8">
    <source>
        <dbReference type="EMBL" id="NML18767.1"/>
    </source>
</evidence>
<dbReference type="Proteomes" id="UP000574067">
    <property type="component" value="Unassembled WGS sequence"/>
</dbReference>
<evidence type="ECO:0000256" key="1">
    <source>
        <dbReference type="ARBA" id="ARBA00008779"/>
    </source>
</evidence>
<comment type="similarity">
    <text evidence="1">Belongs to the sulfatase family.</text>
</comment>
<dbReference type="CDD" id="cd16147">
    <property type="entry name" value="G6S"/>
    <property type="match status" value="1"/>
</dbReference>